<dbReference type="Pfam" id="PF01425">
    <property type="entry name" value="Amidase"/>
    <property type="match status" value="2"/>
</dbReference>
<feature type="domain" description="Amidase" evidence="1">
    <location>
        <begin position="57"/>
        <end position="114"/>
    </location>
</feature>
<dbReference type="InterPro" id="IPR023631">
    <property type="entry name" value="Amidase_dom"/>
</dbReference>
<proteinExistence type="predicted"/>
<evidence type="ECO:0000259" key="1">
    <source>
        <dbReference type="Pfam" id="PF01425"/>
    </source>
</evidence>
<dbReference type="Gene3D" id="3.90.1300.10">
    <property type="entry name" value="Amidase signature (AS) domain"/>
    <property type="match status" value="1"/>
</dbReference>
<dbReference type="InterPro" id="IPR036928">
    <property type="entry name" value="AS_sf"/>
</dbReference>
<dbReference type="SUPFAM" id="SSF75304">
    <property type="entry name" value="Amidase signature (AS) enzymes"/>
    <property type="match status" value="1"/>
</dbReference>
<name>A0AA38Q5W2_9AGAR</name>
<organism evidence="2 3">
    <name type="scientific">Lentinula detonsa</name>
    <dbReference type="NCBI Taxonomy" id="2804962"/>
    <lineage>
        <taxon>Eukaryota</taxon>
        <taxon>Fungi</taxon>
        <taxon>Dikarya</taxon>
        <taxon>Basidiomycota</taxon>
        <taxon>Agaricomycotina</taxon>
        <taxon>Agaricomycetes</taxon>
        <taxon>Agaricomycetidae</taxon>
        <taxon>Agaricales</taxon>
        <taxon>Marasmiineae</taxon>
        <taxon>Omphalotaceae</taxon>
        <taxon>Lentinula</taxon>
    </lineage>
</organism>
<protein>
    <submittedName>
        <fullName evidence="2">Amidase signature enzyme</fullName>
    </submittedName>
</protein>
<evidence type="ECO:0000313" key="3">
    <source>
        <dbReference type="Proteomes" id="UP001163850"/>
    </source>
</evidence>
<evidence type="ECO:0000313" key="2">
    <source>
        <dbReference type="EMBL" id="KAJ3987966.1"/>
    </source>
</evidence>
<feature type="domain" description="Amidase" evidence="1">
    <location>
        <begin position="139"/>
        <end position="554"/>
    </location>
</feature>
<dbReference type="PANTHER" id="PTHR42678">
    <property type="entry name" value="AMIDASE"/>
    <property type="match status" value="1"/>
</dbReference>
<dbReference type="AlphaFoldDB" id="A0AA38Q5W2"/>
<dbReference type="Proteomes" id="UP001163850">
    <property type="component" value="Unassembled WGS sequence"/>
</dbReference>
<dbReference type="EMBL" id="MU801915">
    <property type="protein sequence ID" value="KAJ3987966.1"/>
    <property type="molecule type" value="Genomic_DNA"/>
</dbReference>
<sequence>MQTRLKEWFLSNWLYGNGYTSTNISSTAPAHELPDLYEATVAELQDGLDSNRFSSVDLVKAYIGRIEEVNLKGPALRAVLEINPVAVEQASQLDKERRSNRKRGPLHGIPLLLKIRIGLTVTLSPADEASVRLKSYAVGMRTTAGSFALQDSIPPKDAGVVTKLREAGAVILGKANLSEFGQFRSHKLTGGWSALGGQGTNAYYPNGDTCGSSSGSAVAVSIGLCALALGTDTTGSITFPASRNNIVGIKPTVGLTSRAGGTSLTLDSILVFAHIKILVVPISSHQDTVGPLTRSVTDAAILLSAIAGPDPNDNATSSQPFPLPKYIDALDPNSLAGKRIGVPRKVFIDSETHPVIIAAFEDSLEIMRKMGAIIVDPADLPSADDLIKNGWMDEELICLVDFKIDINKYLSELKESPSGVRTLEDLIEFIEGHPDLEQPRGYEDQSVFLESNNTAGYNAELLEILERKTRLSGEQGIDAVLSKYNLDALVAPHSTFQAAASANAGYPMIQVPLGFFPDDTLPAALDDGPTFYPAPGTPFGISFFASAWSEYHLLGMAYAFEQKTQTRLKRRAYTKAIPSTQL</sequence>
<reference evidence="2" key="1">
    <citation type="submission" date="2022-08" db="EMBL/GenBank/DDBJ databases">
        <authorList>
            <consortium name="DOE Joint Genome Institute"/>
            <person name="Min B."/>
            <person name="Riley R."/>
            <person name="Sierra-Patev S."/>
            <person name="Naranjo-Ortiz M."/>
            <person name="Looney B."/>
            <person name="Konkel Z."/>
            <person name="Slot J.C."/>
            <person name="Sakamoto Y."/>
            <person name="Steenwyk J.L."/>
            <person name="Rokas A."/>
            <person name="Carro J."/>
            <person name="Camarero S."/>
            <person name="Ferreira P."/>
            <person name="Molpeceres G."/>
            <person name="Ruiz-Duenas F.J."/>
            <person name="Serrano A."/>
            <person name="Henrissat B."/>
            <person name="Drula E."/>
            <person name="Hughes K.W."/>
            <person name="Mata J.L."/>
            <person name="Ishikawa N.K."/>
            <person name="Vargas-Isla R."/>
            <person name="Ushijima S."/>
            <person name="Smith C.A."/>
            <person name="Ahrendt S."/>
            <person name="Andreopoulos W."/>
            <person name="He G."/>
            <person name="Labutti K."/>
            <person name="Lipzen A."/>
            <person name="Ng V."/>
            <person name="Sandor L."/>
            <person name="Barry K."/>
            <person name="Martinez A.T."/>
            <person name="Xiao Y."/>
            <person name="Gibbons J.G."/>
            <person name="Terashima K."/>
            <person name="Hibbett D.S."/>
            <person name="Grigoriev I.V."/>
        </authorList>
    </citation>
    <scope>NUCLEOTIDE SEQUENCE</scope>
    <source>
        <strain evidence="2">TFB7829</strain>
    </source>
</reference>
<dbReference type="PANTHER" id="PTHR42678:SF34">
    <property type="entry name" value="OS04G0183300 PROTEIN"/>
    <property type="match status" value="1"/>
</dbReference>
<comment type="caution">
    <text evidence="2">The sequence shown here is derived from an EMBL/GenBank/DDBJ whole genome shotgun (WGS) entry which is preliminary data.</text>
</comment>
<gene>
    <name evidence="2" type="ORF">F5890DRAFT_1550904</name>
</gene>
<accession>A0AA38Q5W2</accession>